<dbReference type="Gene3D" id="6.10.250.1330">
    <property type="match status" value="1"/>
</dbReference>
<keyword evidence="8" id="KW-1185">Reference proteome</keyword>
<feature type="transmembrane region" description="Helical" evidence="6">
    <location>
        <begin position="50"/>
        <end position="83"/>
    </location>
</feature>
<evidence type="ECO:0000256" key="6">
    <source>
        <dbReference type="SAM" id="Phobius"/>
    </source>
</evidence>
<keyword evidence="4 6" id="KW-1133">Transmembrane helix</keyword>
<evidence type="ECO:0000256" key="1">
    <source>
        <dbReference type="ARBA" id="ARBA00004370"/>
    </source>
</evidence>
<dbReference type="InterPro" id="IPR005349">
    <property type="entry name" value="TMEM14"/>
</dbReference>
<comment type="subcellular location">
    <subcellularLocation>
        <location evidence="1">Membrane</location>
    </subcellularLocation>
</comment>
<feature type="transmembrane region" description="Helical" evidence="6">
    <location>
        <begin position="89"/>
        <end position="109"/>
    </location>
</feature>
<dbReference type="Gene3D" id="1.10.10.1740">
    <property type="entry name" value="Transmembrane protein 14-like"/>
    <property type="match status" value="1"/>
</dbReference>
<evidence type="ECO:0008006" key="9">
    <source>
        <dbReference type="Google" id="ProtNLM"/>
    </source>
</evidence>
<evidence type="ECO:0000256" key="4">
    <source>
        <dbReference type="ARBA" id="ARBA00022989"/>
    </source>
</evidence>
<dbReference type="Pfam" id="PF03647">
    <property type="entry name" value="Tmemb_14"/>
    <property type="match status" value="1"/>
</dbReference>
<reference evidence="7" key="1">
    <citation type="submission" date="2020-03" db="EMBL/GenBank/DDBJ databases">
        <authorList>
            <person name="Weist P."/>
        </authorList>
    </citation>
    <scope>NUCLEOTIDE SEQUENCE</scope>
</reference>
<keyword evidence="3 6" id="KW-0812">Transmembrane</keyword>
<dbReference type="GO" id="GO:0031966">
    <property type="term" value="C:mitochondrial membrane"/>
    <property type="evidence" value="ECO:0007669"/>
    <property type="project" value="TreeGrafter"/>
</dbReference>
<feature type="transmembrane region" description="Helical" evidence="6">
    <location>
        <begin position="140"/>
        <end position="161"/>
    </location>
</feature>
<comment type="caution">
    <text evidence="7">The sequence shown here is derived from an EMBL/GenBank/DDBJ whole genome shotgun (WGS) entry which is preliminary data.</text>
</comment>
<protein>
    <recommendedName>
        <fullName evidence="9">Transmembrane protein 14A</fullName>
    </recommendedName>
</protein>
<proteinExistence type="inferred from homology"/>
<sequence length="163" mass="17272">MCAFSLEELVLSPPTGGHSGSLFQQVTSSVLELLLAAARGTRKCSDRSKVLLSCCCCFYSSLVMDWIGFCYAAAIALGGFMGYKRKGSVMSLMAGLVFGGLSAYGAYNVSNDPKDIKVSLIASGLLAVIMGMRYKKSGKLLPAGIMSGLSLLMVFRLLLLIMA</sequence>
<evidence type="ECO:0000256" key="3">
    <source>
        <dbReference type="ARBA" id="ARBA00022692"/>
    </source>
</evidence>
<evidence type="ECO:0000313" key="7">
    <source>
        <dbReference type="EMBL" id="CAB1457954.1"/>
    </source>
</evidence>
<comment type="similarity">
    <text evidence="2">Belongs to the TMEM14 family.</text>
</comment>
<evidence type="ECO:0000313" key="8">
    <source>
        <dbReference type="Proteomes" id="UP001153269"/>
    </source>
</evidence>
<evidence type="ECO:0000256" key="2">
    <source>
        <dbReference type="ARBA" id="ARBA00007590"/>
    </source>
</evidence>
<name>A0A9N7VVV3_PLEPL</name>
<gene>
    <name evidence="7" type="ORF">PLEPLA_LOCUS45782</name>
</gene>
<dbReference type="Proteomes" id="UP001153269">
    <property type="component" value="Unassembled WGS sequence"/>
</dbReference>
<dbReference type="InterPro" id="IPR044890">
    <property type="entry name" value="TMEM14_sf"/>
</dbReference>
<dbReference type="EMBL" id="CADEAL010004366">
    <property type="protein sequence ID" value="CAB1457954.1"/>
    <property type="molecule type" value="Genomic_DNA"/>
</dbReference>
<dbReference type="GO" id="GO:0070453">
    <property type="term" value="P:regulation of heme biosynthetic process"/>
    <property type="evidence" value="ECO:0007669"/>
    <property type="project" value="TreeGrafter"/>
</dbReference>
<dbReference type="PANTHER" id="PTHR12668:SF11">
    <property type="entry name" value="TRANSMEMBRANE PROTEIN 14A"/>
    <property type="match status" value="1"/>
</dbReference>
<keyword evidence="5 6" id="KW-0472">Membrane</keyword>
<dbReference type="PANTHER" id="PTHR12668">
    <property type="entry name" value="TRANSMEMBRANE PROTEIN 14, 15"/>
    <property type="match status" value="1"/>
</dbReference>
<dbReference type="AlphaFoldDB" id="A0A9N7VVV3"/>
<organism evidence="7 8">
    <name type="scientific">Pleuronectes platessa</name>
    <name type="common">European plaice</name>
    <dbReference type="NCBI Taxonomy" id="8262"/>
    <lineage>
        <taxon>Eukaryota</taxon>
        <taxon>Metazoa</taxon>
        <taxon>Chordata</taxon>
        <taxon>Craniata</taxon>
        <taxon>Vertebrata</taxon>
        <taxon>Euteleostomi</taxon>
        <taxon>Actinopterygii</taxon>
        <taxon>Neopterygii</taxon>
        <taxon>Teleostei</taxon>
        <taxon>Neoteleostei</taxon>
        <taxon>Acanthomorphata</taxon>
        <taxon>Carangaria</taxon>
        <taxon>Pleuronectiformes</taxon>
        <taxon>Pleuronectoidei</taxon>
        <taxon>Pleuronectidae</taxon>
        <taxon>Pleuronectes</taxon>
    </lineage>
</organism>
<evidence type="ECO:0000256" key="5">
    <source>
        <dbReference type="ARBA" id="ARBA00023136"/>
    </source>
</evidence>
<accession>A0A9N7VVV3</accession>